<keyword evidence="3" id="KW-0813">Transport</keyword>
<evidence type="ECO:0000256" key="9">
    <source>
        <dbReference type="ARBA" id="ARBA00023294"/>
    </source>
</evidence>
<gene>
    <name evidence="14" type="ORF">Prudu_013089</name>
</gene>
<evidence type="ECO:0000313" key="14">
    <source>
        <dbReference type="EMBL" id="BBH02503.1"/>
    </source>
</evidence>
<evidence type="ECO:0000256" key="10">
    <source>
        <dbReference type="ARBA" id="ARBA00045588"/>
    </source>
</evidence>
<keyword evidence="5" id="KW-0769">Symport</keyword>
<evidence type="ECO:0000256" key="2">
    <source>
        <dbReference type="ARBA" id="ARBA00005590"/>
    </source>
</evidence>
<dbReference type="Pfam" id="PF01490">
    <property type="entry name" value="Aa_trans"/>
    <property type="match status" value="1"/>
</dbReference>
<dbReference type="EMBL" id="AP019300">
    <property type="protein sequence ID" value="BBH02503.1"/>
    <property type="molecule type" value="Genomic_DNA"/>
</dbReference>
<dbReference type="GO" id="GO:0009734">
    <property type="term" value="P:auxin-activated signaling pathway"/>
    <property type="evidence" value="ECO:0007669"/>
    <property type="project" value="UniProtKB-KW"/>
</dbReference>
<keyword evidence="6" id="KW-0029">Amino-acid transport</keyword>
<comment type="similarity">
    <text evidence="2">Belongs to the amino acid/polyamine transporter 2 family. Amino acid/auxin permease (AAAP) (TC 2.A.18.1) subfamily.</text>
</comment>
<protein>
    <submittedName>
        <fullName evidence="14">Amino acid permease 2</fullName>
    </submittedName>
</protein>
<name>A0A4Y1REM0_PRUDU</name>
<keyword evidence="8 12" id="KW-0472">Membrane</keyword>
<feature type="domain" description="Amino acid transporter transmembrane" evidence="13">
    <location>
        <begin position="123"/>
        <end position="418"/>
    </location>
</feature>
<dbReference type="GO" id="GO:0006865">
    <property type="term" value="P:amino acid transport"/>
    <property type="evidence" value="ECO:0007669"/>
    <property type="project" value="UniProtKB-KW"/>
</dbReference>
<feature type="transmembrane region" description="Helical" evidence="12">
    <location>
        <begin position="381"/>
        <end position="402"/>
    </location>
</feature>
<evidence type="ECO:0000256" key="4">
    <source>
        <dbReference type="ARBA" id="ARBA00022692"/>
    </source>
</evidence>
<feature type="transmembrane region" description="Helical" evidence="12">
    <location>
        <begin position="342"/>
        <end position="360"/>
    </location>
</feature>
<dbReference type="GO" id="GO:0015293">
    <property type="term" value="F:symporter activity"/>
    <property type="evidence" value="ECO:0007669"/>
    <property type="project" value="UniProtKB-KW"/>
</dbReference>
<evidence type="ECO:0000256" key="7">
    <source>
        <dbReference type="ARBA" id="ARBA00022989"/>
    </source>
</evidence>
<evidence type="ECO:0000259" key="13">
    <source>
        <dbReference type="Pfam" id="PF01490"/>
    </source>
</evidence>
<comment type="subcellular location">
    <subcellularLocation>
        <location evidence="1">Endomembrane system</location>
        <topology evidence="1">Multi-pass membrane protein</topology>
    </subcellularLocation>
</comment>
<dbReference type="InterPro" id="IPR013057">
    <property type="entry name" value="AA_transpt_TM"/>
</dbReference>
<evidence type="ECO:0000256" key="8">
    <source>
        <dbReference type="ARBA" id="ARBA00023136"/>
    </source>
</evidence>
<evidence type="ECO:0000256" key="12">
    <source>
        <dbReference type="SAM" id="Phobius"/>
    </source>
</evidence>
<evidence type="ECO:0000256" key="1">
    <source>
        <dbReference type="ARBA" id="ARBA00004127"/>
    </source>
</evidence>
<feature type="region of interest" description="Disordered" evidence="11">
    <location>
        <begin position="1"/>
        <end position="33"/>
    </location>
</feature>
<dbReference type="PANTHER" id="PTHR48017">
    <property type="entry name" value="OS05G0424000 PROTEIN-RELATED"/>
    <property type="match status" value="1"/>
</dbReference>
<comment type="function">
    <text evidence="10">Carrier protein involved in proton-driven auxin influx. Mediates the formation of auxin gradient from developing leaves (site of auxin biosynthesis) to tips by contributing to the loading of auxin in vascular tissues and facilitating acropetal (base to tip) auxin transport within inner tissues of the root apex, and basipetal (tip to base) auxin transport within outer tissues of the root apex. May be involved in lateral roots and nodules formation.</text>
</comment>
<organism evidence="14">
    <name type="scientific">Prunus dulcis</name>
    <name type="common">Almond</name>
    <name type="synonym">Amygdalus dulcis</name>
    <dbReference type="NCBI Taxonomy" id="3755"/>
    <lineage>
        <taxon>Eukaryota</taxon>
        <taxon>Viridiplantae</taxon>
        <taxon>Streptophyta</taxon>
        <taxon>Embryophyta</taxon>
        <taxon>Tracheophyta</taxon>
        <taxon>Spermatophyta</taxon>
        <taxon>Magnoliopsida</taxon>
        <taxon>eudicotyledons</taxon>
        <taxon>Gunneridae</taxon>
        <taxon>Pentapetalae</taxon>
        <taxon>rosids</taxon>
        <taxon>fabids</taxon>
        <taxon>Rosales</taxon>
        <taxon>Rosaceae</taxon>
        <taxon>Amygdaloideae</taxon>
        <taxon>Amygdaleae</taxon>
        <taxon>Prunus</taxon>
    </lineage>
</organism>
<keyword evidence="4 12" id="KW-0812">Transmembrane</keyword>
<evidence type="ECO:0000256" key="5">
    <source>
        <dbReference type="ARBA" id="ARBA00022847"/>
    </source>
</evidence>
<dbReference type="AlphaFoldDB" id="A0A4Y1REM0"/>
<feature type="compositionally biased region" description="Basic and acidic residues" evidence="11">
    <location>
        <begin position="24"/>
        <end position="33"/>
    </location>
</feature>
<accession>A0A4Y1REM0</accession>
<feature type="transmembrane region" description="Helical" evidence="12">
    <location>
        <begin position="211"/>
        <end position="235"/>
    </location>
</feature>
<evidence type="ECO:0000256" key="6">
    <source>
        <dbReference type="ARBA" id="ARBA00022970"/>
    </source>
</evidence>
<evidence type="ECO:0000256" key="3">
    <source>
        <dbReference type="ARBA" id="ARBA00022448"/>
    </source>
</evidence>
<reference evidence="14" key="1">
    <citation type="journal article" date="2019" name="Science">
        <title>Mutation of a bHLH transcription factor allowed almond domestication.</title>
        <authorList>
            <person name="Sanchez-Perez R."/>
            <person name="Pavan S."/>
            <person name="Mazzeo R."/>
            <person name="Moldovan C."/>
            <person name="Aiese Cigliano R."/>
            <person name="Del Cueto J."/>
            <person name="Ricciardi F."/>
            <person name="Lotti C."/>
            <person name="Ricciardi L."/>
            <person name="Dicenta F."/>
            <person name="Lopez-Marques R.L."/>
            <person name="Lindberg Moller B."/>
        </authorList>
    </citation>
    <scope>NUCLEOTIDE SEQUENCE</scope>
</reference>
<feature type="transmembrane region" description="Helical" evidence="12">
    <location>
        <begin position="308"/>
        <end position="330"/>
    </location>
</feature>
<proteinExistence type="inferred from homology"/>
<dbReference type="GO" id="GO:0012505">
    <property type="term" value="C:endomembrane system"/>
    <property type="evidence" value="ECO:0007669"/>
    <property type="project" value="UniProtKB-SubCell"/>
</dbReference>
<evidence type="ECO:0000256" key="11">
    <source>
        <dbReference type="SAM" id="MobiDB-lite"/>
    </source>
</evidence>
<keyword evidence="7 12" id="KW-1133">Transmembrane helix</keyword>
<feature type="transmembrane region" description="Helical" evidence="12">
    <location>
        <begin position="277"/>
        <end position="301"/>
    </location>
</feature>
<keyword evidence="9" id="KW-0927">Auxin signaling pathway</keyword>
<sequence>MAQGRLDPLYIPPHTPTLPTSLQRESRILSSKEKKNKTKNTLLLLALCIQKMSENNNQQVFDISIDVVPKINGSKCFDDDGRLKRTGGFSNPSPVLVPLSQTNIVVYVVCMHLTKSVFCLLHAGSVWTASAHIITAVIGSGVLSLAWAIAQLGWIAGPSVMFLFSFVSYYTSCLLSDCYRSGDPLTGKRNYTYIDAVRSILGGARVKACGLIQYLNLFGIAIGYTIAASVSMMAIKRSNCFHESGGKKPCHMSSNPYMILFGVTEVLLSQIPDFDQIWWLSIVAAVMSFTYSSIGLALGIVKVARADLSSLLFSGAAAGTFRGSLTGISIGTVTETQKMWRSFQALGDIAFAYSYSVILIEIQDTIKAPPSEAKTMKKATVLSIAVTTTFYMLCGCMGYAAFGDFAPGNLLTGLASTTHFGCLTLLMPP</sequence>